<dbReference type="InterPro" id="IPR014729">
    <property type="entry name" value="Rossmann-like_a/b/a_fold"/>
</dbReference>
<evidence type="ECO:0000313" key="4">
    <source>
        <dbReference type="EMBL" id="ACZ39185.1"/>
    </source>
</evidence>
<dbReference type="OrthoDB" id="9802794at2"/>
<keyword evidence="1 4" id="KW-0808">Transferase</keyword>
<reference evidence="4 5" key="2">
    <citation type="journal article" date="2010" name="Stand. Genomic Sci.">
        <title>Complete genome sequence of Desulfohalobium retbaense type strain (HR(100)).</title>
        <authorList>
            <person name="Spring S."/>
            <person name="Nolan M."/>
            <person name="Lapidus A."/>
            <person name="Glavina Del Rio T."/>
            <person name="Copeland A."/>
            <person name="Tice H."/>
            <person name="Cheng J.F."/>
            <person name="Lucas S."/>
            <person name="Land M."/>
            <person name="Chen F."/>
            <person name="Bruce D."/>
            <person name="Goodwin L."/>
            <person name="Pitluck S."/>
            <person name="Ivanova N."/>
            <person name="Mavromatis K."/>
            <person name="Mikhailova N."/>
            <person name="Pati A."/>
            <person name="Chen A."/>
            <person name="Palaniappan K."/>
            <person name="Hauser L."/>
            <person name="Chang Y.J."/>
            <person name="Jeffries C.D."/>
            <person name="Munk C."/>
            <person name="Kiss H."/>
            <person name="Chain P."/>
            <person name="Han C."/>
            <person name="Brettin T."/>
            <person name="Detter J.C."/>
            <person name="Schuler E."/>
            <person name="Goker M."/>
            <person name="Rohde M."/>
            <person name="Bristow J."/>
            <person name="Eisen J.A."/>
            <person name="Markowitz V."/>
            <person name="Hugenholtz P."/>
            <person name="Kyrpides N.C."/>
            <person name="Klenk H.P."/>
        </authorList>
    </citation>
    <scope>NUCLEOTIDE SEQUENCE [LARGE SCALE GENOMIC DNA]</scope>
    <source>
        <strain evidence="5">ATCC 49802 / DSM 20745 / S 6022</strain>
    </source>
</reference>
<dbReference type="RefSeq" id="WP_012872231.1">
    <property type="nucleotide sequence ID" value="NC_013523.1"/>
</dbReference>
<dbReference type="eggNOG" id="COG0615">
    <property type="taxonomic scope" value="Bacteria"/>
</dbReference>
<dbReference type="NCBIfam" id="TIGR00125">
    <property type="entry name" value="cyt_tran_rel"/>
    <property type="match status" value="1"/>
</dbReference>
<dbReference type="Gene3D" id="3.40.50.620">
    <property type="entry name" value="HUPs"/>
    <property type="match status" value="1"/>
</dbReference>
<dbReference type="PANTHER" id="PTHR43793">
    <property type="entry name" value="FAD SYNTHASE"/>
    <property type="match status" value="1"/>
</dbReference>
<dbReference type="SUPFAM" id="SSF52374">
    <property type="entry name" value="Nucleotidylyl transferase"/>
    <property type="match status" value="1"/>
</dbReference>
<dbReference type="InParanoid" id="D1C4L8"/>
<dbReference type="InterPro" id="IPR004821">
    <property type="entry name" value="Cyt_trans-like"/>
</dbReference>
<organism evidence="4 5">
    <name type="scientific">Sphaerobacter thermophilus (strain ATCC 49802 / DSM 20745 / KCCM 41009 / NCIMB 13125 / S 6022)</name>
    <dbReference type="NCBI Taxonomy" id="479434"/>
    <lineage>
        <taxon>Bacteria</taxon>
        <taxon>Pseudomonadati</taxon>
        <taxon>Thermomicrobiota</taxon>
        <taxon>Thermomicrobia</taxon>
        <taxon>Sphaerobacterales</taxon>
        <taxon>Sphaerobacterineae</taxon>
        <taxon>Sphaerobacteraceae</taxon>
        <taxon>Sphaerobacter</taxon>
    </lineage>
</organism>
<accession>D1C4L8</accession>
<dbReference type="PANTHER" id="PTHR43793:SF2">
    <property type="entry name" value="BIFUNCTIONAL PROTEIN HLDE"/>
    <property type="match status" value="1"/>
</dbReference>
<dbReference type="AlphaFoldDB" id="D1C4L8"/>
<keyword evidence="5" id="KW-1185">Reference proteome</keyword>
<evidence type="ECO:0000256" key="2">
    <source>
        <dbReference type="ARBA" id="ARBA00022695"/>
    </source>
</evidence>
<dbReference type="Proteomes" id="UP000002027">
    <property type="component" value="Chromosome 1"/>
</dbReference>
<evidence type="ECO:0000313" key="5">
    <source>
        <dbReference type="Proteomes" id="UP000002027"/>
    </source>
</evidence>
<dbReference type="GO" id="GO:0016779">
    <property type="term" value="F:nucleotidyltransferase activity"/>
    <property type="evidence" value="ECO:0007669"/>
    <property type="project" value="UniProtKB-KW"/>
</dbReference>
<dbReference type="HOGENOM" id="CLU_034585_2_0_0"/>
<feature type="domain" description="Cytidyltransferase-like" evidence="3">
    <location>
        <begin position="27"/>
        <end position="159"/>
    </location>
</feature>
<dbReference type="EMBL" id="CP001823">
    <property type="protein sequence ID" value="ACZ39185.1"/>
    <property type="molecule type" value="Genomic_DNA"/>
</dbReference>
<name>D1C4L8_SPHTD</name>
<evidence type="ECO:0000259" key="3">
    <source>
        <dbReference type="Pfam" id="PF01467"/>
    </source>
</evidence>
<dbReference type="InterPro" id="IPR050385">
    <property type="entry name" value="Archaeal_FAD_synthase"/>
</dbReference>
<protein>
    <submittedName>
        <fullName evidence="4">Cytidyltransferase-related domain protein</fullName>
    </submittedName>
</protein>
<sequence length="171" mass="18805">MGQIIPFEEVGRLGERLRAEGKRVVFTNGHFDLLHVGHLRYLQAARALGDTLIVGVNDDAVTRLRKGPGRPIVPEEERAELVAGLACVDYVVIFHEETAEAAVARLRPDIYVKGGDYAIDEAEERAGKQPLPEAAVVRGYGGEVRTVPLVPGRSTTDIVRRIREMSDAREP</sequence>
<proteinExistence type="predicted"/>
<keyword evidence="2" id="KW-0548">Nucleotidyltransferase</keyword>
<dbReference type="KEGG" id="sti:Sthe_1751"/>
<gene>
    <name evidence="4" type="ordered locus">Sthe_1751</name>
</gene>
<reference evidence="5" key="1">
    <citation type="submission" date="2009-11" db="EMBL/GenBank/DDBJ databases">
        <title>The complete chromosome 1 of Sphaerobacter thermophilus DSM 20745.</title>
        <authorList>
            <person name="Lucas S."/>
            <person name="Copeland A."/>
            <person name="Lapidus A."/>
            <person name="Glavina del Rio T."/>
            <person name="Dalin E."/>
            <person name="Tice H."/>
            <person name="Bruce D."/>
            <person name="Goodwin L."/>
            <person name="Pitluck S."/>
            <person name="Kyrpides N."/>
            <person name="Mavromatis K."/>
            <person name="Ivanova N."/>
            <person name="Mikhailova N."/>
            <person name="LaButti K.M."/>
            <person name="Clum A."/>
            <person name="Sun H.I."/>
            <person name="Brettin T."/>
            <person name="Detter J.C."/>
            <person name="Han C."/>
            <person name="Larimer F."/>
            <person name="Land M."/>
            <person name="Hauser L."/>
            <person name="Markowitz V."/>
            <person name="Cheng J.F."/>
            <person name="Hugenholtz P."/>
            <person name="Woyke T."/>
            <person name="Wu D."/>
            <person name="Steenblock K."/>
            <person name="Schneider S."/>
            <person name="Pukall R."/>
            <person name="Goeker M."/>
            <person name="Klenk H.P."/>
            <person name="Eisen J.A."/>
        </authorList>
    </citation>
    <scope>NUCLEOTIDE SEQUENCE [LARGE SCALE GENOMIC DNA]</scope>
    <source>
        <strain evidence="5">ATCC 49802 / DSM 20745 / S 6022</strain>
    </source>
</reference>
<evidence type="ECO:0000256" key="1">
    <source>
        <dbReference type="ARBA" id="ARBA00022679"/>
    </source>
</evidence>
<dbReference type="Pfam" id="PF01467">
    <property type="entry name" value="CTP_transf_like"/>
    <property type="match status" value="1"/>
</dbReference>
<dbReference type="STRING" id="479434.Sthe_1751"/>